<keyword evidence="2" id="KW-1185">Reference proteome</keyword>
<organism evidence="1 2">
    <name type="scientific">Auraticoccus monumenti</name>
    <dbReference type="NCBI Taxonomy" id="675864"/>
    <lineage>
        <taxon>Bacteria</taxon>
        <taxon>Bacillati</taxon>
        <taxon>Actinomycetota</taxon>
        <taxon>Actinomycetes</taxon>
        <taxon>Propionibacteriales</taxon>
        <taxon>Propionibacteriaceae</taxon>
        <taxon>Auraticoccus</taxon>
    </lineage>
</organism>
<name>A0A1G7D4Q9_9ACTN</name>
<sequence>MIVTLTDFRKLIADDVVKNARSTRGRRPGYSPKS</sequence>
<dbReference type="Proteomes" id="UP000198546">
    <property type="component" value="Chromosome i"/>
</dbReference>
<dbReference type="EMBL" id="LT629688">
    <property type="protein sequence ID" value="SDE45715.1"/>
    <property type="molecule type" value="Genomic_DNA"/>
</dbReference>
<reference evidence="1 2" key="1">
    <citation type="submission" date="2016-10" db="EMBL/GenBank/DDBJ databases">
        <authorList>
            <person name="de Groot N.N."/>
        </authorList>
    </citation>
    <scope>NUCLEOTIDE SEQUENCE [LARGE SCALE GENOMIC DNA]</scope>
    <source>
        <strain evidence="1 2">MON 2.2</strain>
    </source>
</reference>
<protein>
    <submittedName>
        <fullName evidence="1">Uncharacterized protein</fullName>
    </submittedName>
</protein>
<gene>
    <name evidence="1" type="ORF">SAMN04489747_3466</name>
</gene>
<dbReference type="AlphaFoldDB" id="A0A1G7D4Q9"/>
<evidence type="ECO:0000313" key="1">
    <source>
        <dbReference type="EMBL" id="SDE45715.1"/>
    </source>
</evidence>
<accession>A0A1G7D4Q9</accession>
<evidence type="ECO:0000313" key="2">
    <source>
        <dbReference type="Proteomes" id="UP000198546"/>
    </source>
</evidence>
<proteinExistence type="predicted"/>